<feature type="region of interest" description="Disordered" evidence="1">
    <location>
        <begin position="1"/>
        <end position="90"/>
    </location>
</feature>
<accession>A0A7R9CV52</accession>
<reference evidence="2" key="1">
    <citation type="submission" date="2020-11" db="EMBL/GenBank/DDBJ databases">
        <authorList>
            <person name="Tran Van P."/>
        </authorList>
    </citation>
    <scope>NUCLEOTIDE SEQUENCE</scope>
</reference>
<gene>
    <name evidence="2" type="ORF">TCEB3V08_LOCUS6701</name>
</gene>
<sequence length="115" mass="12999">MPDKVRNGRIEVSEVDDNYQFEPDSGGNFEEDVEINQEESNTERNKKKELKETNRSPTMRVCAGSVITPANVTTPARRRPMPQDPLGRKKGVLEALVKPEVKMEHMNSSMQDVAL</sequence>
<dbReference type="EMBL" id="OC318660">
    <property type="protein sequence ID" value="CAD7402836.1"/>
    <property type="molecule type" value="Genomic_DNA"/>
</dbReference>
<feature type="compositionally biased region" description="Basic and acidic residues" evidence="1">
    <location>
        <begin position="1"/>
        <end position="12"/>
    </location>
</feature>
<evidence type="ECO:0000313" key="2">
    <source>
        <dbReference type="EMBL" id="CAD7402836.1"/>
    </source>
</evidence>
<feature type="compositionally biased region" description="Basic and acidic residues" evidence="1">
    <location>
        <begin position="41"/>
        <end position="54"/>
    </location>
</feature>
<evidence type="ECO:0000256" key="1">
    <source>
        <dbReference type="SAM" id="MobiDB-lite"/>
    </source>
</evidence>
<name>A0A7R9CV52_TIMCR</name>
<protein>
    <submittedName>
        <fullName evidence="2">Uncharacterized protein</fullName>
    </submittedName>
</protein>
<proteinExistence type="predicted"/>
<dbReference type="AlphaFoldDB" id="A0A7R9CV52"/>
<organism evidence="2">
    <name type="scientific">Timema cristinae</name>
    <name type="common">Walking stick</name>
    <dbReference type="NCBI Taxonomy" id="61476"/>
    <lineage>
        <taxon>Eukaryota</taxon>
        <taxon>Metazoa</taxon>
        <taxon>Ecdysozoa</taxon>
        <taxon>Arthropoda</taxon>
        <taxon>Hexapoda</taxon>
        <taxon>Insecta</taxon>
        <taxon>Pterygota</taxon>
        <taxon>Neoptera</taxon>
        <taxon>Polyneoptera</taxon>
        <taxon>Phasmatodea</taxon>
        <taxon>Timematodea</taxon>
        <taxon>Timematoidea</taxon>
        <taxon>Timematidae</taxon>
        <taxon>Timema</taxon>
    </lineage>
</organism>